<feature type="domain" description="Response regulatory" evidence="3">
    <location>
        <begin position="12"/>
        <end position="128"/>
    </location>
</feature>
<evidence type="ECO:0000256" key="2">
    <source>
        <dbReference type="SAM" id="Coils"/>
    </source>
</evidence>
<dbReference type="SUPFAM" id="SSF52172">
    <property type="entry name" value="CheY-like"/>
    <property type="match status" value="1"/>
</dbReference>
<protein>
    <submittedName>
        <fullName evidence="6">EAL domain-containing protein</fullName>
    </submittedName>
</protein>
<dbReference type="SMART" id="SM00448">
    <property type="entry name" value="REC"/>
    <property type="match status" value="1"/>
</dbReference>
<keyword evidence="2" id="KW-0175">Coiled coil</keyword>
<dbReference type="InterPro" id="IPR000160">
    <property type="entry name" value="GGDEF_dom"/>
</dbReference>
<evidence type="ECO:0000259" key="4">
    <source>
        <dbReference type="PROSITE" id="PS50883"/>
    </source>
</evidence>
<keyword evidence="1" id="KW-0597">Phosphoprotein</keyword>
<dbReference type="Proteomes" id="UP000641646">
    <property type="component" value="Unassembled WGS sequence"/>
</dbReference>
<dbReference type="PROSITE" id="PS50110">
    <property type="entry name" value="RESPONSE_REGULATORY"/>
    <property type="match status" value="1"/>
</dbReference>
<organism evidence="6 7">
    <name type="scientific">Aerosakkonema funiforme FACHB-1375</name>
    <dbReference type="NCBI Taxonomy" id="2949571"/>
    <lineage>
        <taxon>Bacteria</taxon>
        <taxon>Bacillati</taxon>
        <taxon>Cyanobacteriota</taxon>
        <taxon>Cyanophyceae</taxon>
        <taxon>Oscillatoriophycideae</taxon>
        <taxon>Aerosakkonematales</taxon>
        <taxon>Aerosakkonemataceae</taxon>
        <taxon>Aerosakkonema</taxon>
    </lineage>
</organism>
<reference evidence="6" key="1">
    <citation type="journal article" date="2015" name="ISME J.">
        <title>Draft Genome Sequence of Streptomyces incarnatus NRRL8089, which Produces the Nucleoside Antibiotic Sinefungin.</title>
        <authorList>
            <person name="Oshima K."/>
            <person name="Hattori M."/>
            <person name="Shimizu H."/>
            <person name="Fukuda K."/>
            <person name="Nemoto M."/>
            <person name="Inagaki K."/>
            <person name="Tamura T."/>
        </authorList>
    </citation>
    <scope>NUCLEOTIDE SEQUENCE</scope>
    <source>
        <strain evidence="6">FACHB-1375</strain>
    </source>
</reference>
<keyword evidence="7" id="KW-1185">Reference proteome</keyword>
<dbReference type="Gene3D" id="3.40.50.2300">
    <property type="match status" value="1"/>
</dbReference>
<gene>
    <name evidence="6" type="ORF">H6G03_05060</name>
</gene>
<dbReference type="Gene3D" id="3.30.70.270">
    <property type="match status" value="1"/>
</dbReference>
<dbReference type="InterPro" id="IPR050706">
    <property type="entry name" value="Cyclic-di-GMP_PDE-like"/>
</dbReference>
<dbReference type="PANTHER" id="PTHR33121:SF70">
    <property type="entry name" value="SIGNALING PROTEIN YKOW"/>
    <property type="match status" value="1"/>
</dbReference>
<evidence type="ECO:0000259" key="3">
    <source>
        <dbReference type="PROSITE" id="PS50110"/>
    </source>
</evidence>
<dbReference type="Pfam" id="PF00563">
    <property type="entry name" value="EAL"/>
    <property type="match status" value="1"/>
</dbReference>
<dbReference type="Pfam" id="PF00990">
    <property type="entry name" value="GGDEF"/>
    <property type="match status" value="1"/>
</dbReference>
<feature type="coiled-coil region" evidence="2">
    <location>
        <begin position="123"/>
        <end position="175"/>
    </location>
</feature>
<dbReference type="InterPro" id="IPR011006">
    <property type="entry name" value="CheY-like_superfamily"/>
</dbReference>
<dbReference type="InterPro" id="IPR001789">
    <property type="entry name" value="Sig_transdc_resp-reg_receiver"/>
</dbReference>
<feature type="modified residue" description="4-aspartylphosphate" evidence="1">
    <location>
        <position position="61"/>
    </location>
</feature>
<dbReference type="InterPro" id="IPR043128">
    <property type="entry name" value="Rev_trsase/Diguanyl_cyclase"/>
</dbReference>
<dbReference type="PANTHER" id="PTHR33121">
    <property type="entry name" value="CYCLIC DI-GMP PHOSPHODIESTERASE PDEF"/>
    <property type="match status" value="1"/>
</dbReference>
<dbReference type="AlphaFoldDB" id="A0A926VBH3"/>
<dbReference type="PROSITE" id="PS50887">
    <property type="entry name" value="GGDEF"/>
    <property type="match status" value="1"/>
</dbReference>
<accession>A0A926VBH3</accession>
<dbReference type="EMBL" id="JACJPW010000009">
    <property type="protein sequence ID" value="MBD2180480.1"/>
    <property type="molecule type" value="Genomic_DNA"/>
</dbReference>
<dbReference type="CDD" id="cd19920">
    <property type="entry name" value="REC_PA4781-like"/>
    <property type="match status" value="1"/>
</dbReference>
<dbReference type="Pfam" id="PF00072">
    <property type="entry name" value="Response_reg"/>
    <property type="match status" value="1"/>
</dbReference>
<dbReference type="InterPro" id="IPR035919">
    <property type="entry name" value="EAL_sf"/>
</dbReference>
<evidence type="ECO:0000313" key="7">
    <source>
        <dbReference type="Proteomes" id="UP000641646"/>
    </source>
</evidence>
<dbReference type="GO" id="GO:0071111">
    <property type="term" value="F:cyclic-guanylate-specific phosphodiesterase activity"/>
    <property type="evidence" value="ECO:0007669"/>
    <property type="project" value="InterPro"/>
</dbReference>
<dbReference type="GO" id="GO:0000160">
    <property type="term" value="P:phosphorelay signal transduction system"/>
    <property type="evidence" value="ECO:0007669"/>
    <property type="project" value="InterPro"/>
</dbReference>
<dbReference type="Gene3D" id="3.20.20.450">
    <property type="entry name" value="EAL domain"/>
    <property type="match status" value="1"/>
</dbReference>
<dbReference type="FunFam" id="3.20.20.450:FF:000001">
    <property type="entry name" value="Cyclic di-GMP phosphodiesterase yahA"/>
    <property type="match status" value="1"/>
</dbReference>
<dbReference type="RefSeq" id="WP_190462734.1">
    <property type="nucleotide sequence ID" value="NZ_JACJPW010000009.1"/>
</dbReference>
<dbReference type="SUPFAM" id="SSF55073">
    <property type="entry name" value="Nucleotide cyclase"/>
    <property type="match status" value="1"/>
</dbReference>
<comment type="caution">
    <text evidence="6">The sequence shown here is derived from an EMBL/GenBank/DDBJ whole genome shotgun (WGS) entry which is preliminary data.</text>
</comment>
<reference evidence="6" key="2">
    <citation type="submission" date="2020-08" db="EMBL/GenBank/DDBJ databases">
        <authorList>
            <person name="Chen M."/>
            <person name="Teng W."/>
            <person name="Zhao L."/>
            <person name="Hu C."/>
            <person name="Zhou Y."/>
            <person name="Han B."/>
            <person name="Song L."/>
            <person name="Shu W."/>
        </authorList>
    </citation>
    <scope>NUCLEOTIDE SEQUENCE</scope>
    <source>
        <strain evidence="6">FACHB-1375</strain>
    </source>
</reference>
<dbReference type="InterPro" id="IPR029787">
    <property type="entry name" value="Nucleotide_cyclase"/>
</dbReference>
<feature type="domain" description="EAL" evidence="4">
    <location>
        <begin position="353"/>
        <end position="609"/>
    </location>
</feature>
<evidence type="ECO:0000313" key="6">
    <source>
        <dbReference type="EMBL" id="MBD2180480.1"/>
    </source>
</evidence>
<dbReference type="CDD" id="cd01949">
    <property type="entry name" value="GGDEF"/>
    <property type="match status" value="1"/>
</dbReference>
<evidence type="ECO:0000259" key="5">
    <source>
        <dbReference type="PROSITE" id="PS50887"/>
    </source>
</evidence>
<feature type="domain" description="GGDEF" evidence="5">
    <location>
        <begin position="211"/>
        <end position="344"/>
    </location>
</feature>
<dbReference type="SMART" id="SM00052">
    <property type="entry name" value="EAL"/>
    <property type="match status" value="1"/>
</dbReference>
<sequence>MNKDIASTIKGNILLVDDTPDNLHLLSNLLSAQGYKVRCVTNGQTALKAARAKLPDLILLDIMMPHMNGYEVCQILKSDMQTRDVPVIFLSALDEVLDKVKAFTVGGVDYITKPFQFQEVLIRVENQLALKTAETKVRQLNAELEIKVKERTCELEVTNQELQREIAERKLLEKQLLHMALHDPLTGLPNRALFMERLKQAVIRAKQQPEYQFSVLFLDCDRFKIVNDSLGHLVGDELLTAIASRLKLSLSPVDTLARLGGDEFTLLLEEIKDITSVTQIAERILWELSRPFYLDKREVFITASIGIVLGNATYDQPEHLLRDADTAMYRAKAFGKARYHVFNPAMHQEALQLLQLETDLRRAIERQEFVVYYQPIVSLCEGKISGFEALVRWQHPTRGFVSPAEFIPVAEETGLITFIGTWVMREACQQLRIWQEEKLSQESLTMSVNLSVREFSQPNLIELIDDTLKKTQLSPQNLKLEITESAIMEKDGSVTAILQQLRNRQIQLSIDDFGTGYSSLSYLNRLPVDTLKIDRSFINPIDKNSESLGLVPAIITIAHSLGMSAIAEGVETQQQLAKLRTLNCGFGQGYLFSKPLGSKLAADLLASSPQY</sequence>
<name>A0A926VBH3_9CYAN</name>
<evidence type="ECO:0000256" key="1">
    <source>
        <dbReference type="PROSITE-ProRule" id="PRU00169"/>
    </source>
</evidence>
<dbReference type="NCBIfam" id="TIGR00254">
    <property type="entry name" value="GGDEF"/>
    <property type="match status" value="1"/>
</dbReference>
<dbReference type="SUPFAM" id="SSF141868">
    <property type="entry name" value="EAL domain-like"/>
    <property type="match status" value="1"/>
</dbReference>
<dbReference type="SMART" id="SM00267">
    <property type="entry name" value="GGDEF"/>
    <property type="match status" value="1"/>
</dbReference>
<dbReference type="PROSITE" id="PS50883">
    <property type="entry name" value="EAL"/>
    <property type="match status" value="1"/>
</dbReference>
<proteinExistence type="predicted"/>
<dbReference type="CDD" id="cd01948">
    <property type="entry name" value="EAL"/>
    <property type="match status" value="1"/>
</dbReference>
<dbReference type="InterPro" id="IPR001633">
    <property type="entry name" value="EAL_dom"/>
</dbReference>